<comment type="caution">
    <text evidence="1">The sequence shown here is derived from an EMBL/GenBank/DDBJ whole genome shotgun (WGS) entry which is preliminary data.</text>
</comment>
<evidence type="ECO:0000313" key="1">
    <source>
        <dbReference type="EMBL" id="GJS58331.1"/>
    </source>
</evidence>
<protein>
    <submittedName>
        <fullName evidence="1">Uncharacterized protein</fullName>
    </submittedName>
</protein>
<gene>
    <name evidence="1" type="ORF">Tco_0653115</name>
</gene>
<name>A0ABQ4WZF8_9ASTR</name>
<dbReference type="EMBL" id="BQNB010009071">
    <property type="protein sequence ID" value="GJS58331.1"/>
    <property type="molecule type" value="Genomic_DNA"/>
</dbReference>
<dbReference type="Proteomes" id="UP001151760">
    <property type="component" value="Unassembled WGS sequence"/>
</dbReference>
<evidence type="ECO:0000313" key="2">
    <source>
        <dbReference type="Proteomes" id="UP001151760"/>
    </source>
</evidence>
<organism evidence="1 2">
    <name type="scientific">Tanacetum coccineum</name>
    <dbReference type="NCBI Taxonomy" id="301880"/>
    <lineage>
        <taxon>Eukaryota</taxon>
        <taxon>Viridiplantae</taxon>
        <taxon>Streptophyta</taxon>
        <taxon>Embryophyta</taxon>
        <taxon>Tracheophyta</taxon>
        <taxon>Spermatophyta</taxon>
        <taxon>Magnoliopsida</taxon>
        <taxon>eudicotyledons</taxon>
        <taxon>Gunneridae</taxon>
        <taxon>Pentapetalae</taxon>
        <taxon>asterids</taxon>
        <taxon>campanulids</taxon>
        <taxon>Asterales</taxon>
        <taxon>Asteraceae</taxon>
        <taxon>Asteroideae</taxon>
        <taxon>Anthemideae</taxon>
        <taxon>Anthemidinae</taxon>
        <taxon>Tanacetum</taxon>
    </lineage>
</organism>
<sequence length="128" mass="13966">MVWSGYAVLMFGKTDSIKLNNIPGCLPRSTFLYNEVFKLDFSSASLHLMHANVPALKRHSSTLLANSNKGMPHGLKEAQEKRGFTLLALLEKAQGVTIIDCHAGNSCVHICDPTVKTNDPIIEGIQGM</sequence>
<accession>A0ABQ4WZF8</accession>
<reference evidence="1" key="1">
    <citation type="journal article" date="2022" name="Int. J. Mol. Sci.">
        <title>Draft Genome of Tanacetum Coccineum: Genomic Comparison of Closely Related Tanacetum-Family Plants.</title>
        <authorList>
            <person name="Yamashiro T."/>
            <person name="Shiraishi A."/>
            <person name="Nakayama K."/>
            <person name="Satake H."/>
        </authorList>
    </citation>
    <scope>NUCLEOTIDE SEQUENCE</scope>
</reference>
<reference evidence="1" key="2">
    <citation type="submission" date="2022-01" db="EMBL/GenBank/DDBJ databases">
        <authorList>
            <person name="Yamashiro T."/>
            <person name="Shiraishi A."/>
            <person name="Satake H."/>
            <person name="Nakayama K."/>
        </authorList>
    </citation>
    <scope>NUCLEOTIDE SEQUENCE</scope>
</reference>
<proteinExistence type="predicted"/>
<keyword evidence="2" id="KW-1185">Reference proteome</keyword>